<evidence type="ECO:0000313" key="1">
    <source>
        <dbReference type="EMBL" id="PNE32138.1"/>
    </source>
</evidence>
<dbReference type="Pfam" id="PF19465">
    <property type="entry name" value="DUF6002"/>
    <property type="match status" value="1"/>
</dbReference>
<dbReference type="AlphaFoldDB" id="A0A2N8NTP0"/>
<reference evidence="2" key="1">
    <citation type="submission" date="2015-07" db="EMBL/GenBank/DDBJ databases">
        <authorList>
            <person name="Graham D.E."/>
            <person name="Giannone R.J."/>
            <person name="Gulvik C.A."/>
            <person name="Hettich R.L."/>
            <person name="Klingeman D.M."/>
            <person name="Mahan K.M."/>
            <person name="Parry R.J."/>
            <person name="Spain J.C."/>
        </authorList>
    </citation>
    <scope>NUCLEOTIDE SEQUENCE [LARGE SCALE GENOMIC DNA]</scope>
    <source>
        <strain evidence="2">ATCC 27428</strain>
    </source>
</reference>
<accession>A0A2N8NTP0</accession>
<name>A0A2N8NTP0_STREU</name>
<organism evidence="1 2">
    <name type="scientific">Streptomyces eurocidicus</name>
    <name type="common">Streptoverticillium eurocidicus</name>
    <dbReference type="NCBI Taxonomy" id="66423"/>
    <lineage>
        <taxon>Bacteria</taxon>
        <taxon>Bacillati</taxon>
        <taxon>Actinomycetota</taxon>
        <taxon>Actinomycetes</taxon>
        <taxon>Kitasatosporales</taxon>
        <taxon>Streptomycetaceae</taxon>
        <taxon>Streptomyces</taxon>
    </lineage>
</organism>
<dbReference type="EMBL" id="LGUI01000006">
    <property type="protein sequence ID" value="PNE32138.1"/>
    <property type="molecule type" value="Genomic_DNA"/>
</dbReference>
<evidence type="ECO:0000313" key="2">
    <source>
        <dbReference type="Proteomes" id="UP000235945"/>
    </source>
</evidence>
<sequence length="451" mass="48016">MGAHGPTVLDNAISHYYDRVQTALHHVAESRGADARKGFSPGPLLPPPTDRFHDFLSVSGLAATGLGEHHGVRLTLLDLMRNPGTRTTKTMASLVIVARAAHHVRETGEPLMLLTPSSANKATALRDAVLRAVGHGLVTRDELRIACVVPAESAHKVWRSGLSDDRELRRRNPVLVHAGAGAAVKALAGEAAGEPAARIERLTGVRVWHTLDLDNYRAPDTVRAWFEDEFLPPPAGVRWHSHAVSSAFGLLGHHFGTGLLAAERPGAARPAPGYLLIQHLATPDMVLDLHPEEGLPAYARDGATGLFTQDRNPRFPSVADDPAETVDPTFYTRSPATAPAMSEIVRAQGGGGLVVSRHECLGRYAEVRALVAPAGVPLPADPARLREWSLVMAVTGTLLAVERGLVEADEVVVHGSGSYTADDFAPLPPTARRTATSVSDVADALHAAARR</sequence>
<dbReference type="Proteomes" id="UP000235945">
    <property type="component" value="Unassembled WGS sequence"/>
</dbReference>
<gene>
    <name evidence="1" type="ORF">AF335_20625</name>
</gene>
<dbReference type="InterPro" id="IPR046044">
    <property type="entry name" value="DUF6002"/>
</dbReference>
<dbReference type="RefSeq" id="WP_184743349.1">
    <property type="nucleotide sequence ID" value="NZ_JACHJF010000007.1"/>
</dbReference>
<comment type="caution">
    <text evidence="1">The sequence shown here is derived from an EMBL/GenBank/DDBJ whole genome shotgun (WGS) entry which is preliminary data.</text>
</comment>
<protein>
    <submittedName>
        <fullName evidence="1">Uncharacterized protein</fullName>
    </submittedName>
</protein>
<keyword evidence="2" id="KW-1185">Reference proteome</keyword>
<proteinExistence type="predicted"/>